<comment type="caution">
    <text evidence="7">The sequence shown here is derived from an EMBL/GenBank/DDBJ whole genome shotgun (WGS) entry which is preliminary data.</text>
</comment>
<evidence type="ECO:0000256" key="3">
    <source>
        <dbReference type="ARBA" id="ARBA00022833"/>
    </source>
</evidence>
<dbReference type="PANTHER" id="PTHR47162:SF9">
    <property type="entry name" value="PHD FINGER PROTEIN EHD3-LIKE"/>
    <property type="match status" value="1"/>
</dbReference>
<reference evidence="7" key="1">
    <citation type="journal article" date="2023" name="Nat. Commun.">
        <title>Diploid and tetraploid genomes of Acorus and the evolution of monocots.</title>
        <authorList>
            <person name="Ma L."/>
            <person name="Liu K.W."/>
            <person name="Li Z."/>
            <person name="Hsiao Y.Y."/>
            <person name="Qi Y."/>
            <person name="Fu T."/>
            <person name="Tang G.D."/>
            <person name="Zhang D."/>
            <person name="Sun W.H."/>
            <person name="Liu D.K."/>
            <person name="Li Y."/>
            <person name="Chen G.Z."/>
            <person name="Liu X.D."/>
            <person name="Liao X.Y."/>
            <person name="Jiang Y.T."/>
            <person name="Yu X."/>
            <person name="Hao Y."/>
            <person name="Huang J."/>
            <person name="Zhao X.W."/>
            <person name="Ke S."/>
            <person name="Chen Y.Y."/>
            <person name="Wu W.L."/>
            <person name="Hsu J.L."/>
            <person name="Lin Y.F."/>
            <person name="Huang M.D."/>
            <person name="Li C.Y."/>
            <person name="Huang L."/>
            <person name="Wang Z.W."/>
            <person name="Zhao X."/>
            <person name="Zhong W.Y."/>
            <person name="Peng D.H."/>
            <person name="Ahmad S."/>
            <person name="Lan S."/>
            <person name="Zhang J.S."/>
            <person name="Tsai W.C."/>
            <person name="Van de Peer Y."/>
            <person name="Liu Z.J."/>
        </authorList>
    </citation>
    <scope>NUCLEOTIDE SEQUENCE</scope>
    <source>
        <strain evidence="7">CP</strain>
    </source>
</reference>
<dbReference type="GO" id="GO:0008270">
    <property type="term" value="F:zinc ion binding"/>
    <property type="evidence" value="ECO:0007669"/>
    <property type="project" value="UniProtKB-KW"/>
</dbReference>
<dbReference type="Proteomes" id="UP001180020">
    <property type="component" value="Unassembled WGS sequence"/>
</dbReference>
<dbReference type="PROSITE" id="PS01359">
    <property type="entry name" value="ZF_PHD_1"/>
    <property type="match status" value="1"/>
</dbReference>
<feature type="compositionally biased region" description="Low complexity" evidence="5">
    <location>
        <begin position="14"/>
        <end position="23"/>
    </location>
</feature>
<accession>A0AAV9E9P3</accession>
<dbReference type="SMART" id="SM00249">
    <property type="entry name" value="PHD"/>
    <property type="match status" value="5"/>
</dbReference>
<dbReference type="InterPro" id="IPR011011">
    <property type="entry name" value="Znf_FYVE_PHD"/>
</dbReference>
<evidence type="ECO:0000256" key="2">
    <source>
        <dbReference type="ARBA" id="ARBA00022771"/>
    </source>
</evidence>
<keyword evidence="3" id="KW-0862">Zinc</keyword>
<dbReference type="Gene3D" id="3.30.40.10">
    <property type="entry name" value="Zinc/RING finger domain, C3HC4 (zinc finger)"/>
    <property type="match status" value="4"/>
</dbReference>
<feature type="region of interest" description="Disordered" evidence="5">
    <location>
        <begin position="303"/>
        <end position="324"/>
    </location>
</feature>
<dbReference type="PROSITE" id="PS50016">
    <property type="entry name" value="ZF_PHD_2"/>
    <property type="match status" value="3"/>
</dbReference>
<feature type="compositionally biased region" description="Gly residues" evidence="5">
    <location>
        <begin position="1"/>
        <end position="13"/>
    </location>
</feature>
<keyword evidence="1" id="KW-0479">Metal-binding</keyword>
<reference evidence="7" key="2">
    <citation type="submission" date="2023-06" db="EMBL/GenBank/DDBJ databases">
        <authorList>
            <person name="Ma L."/>
            <person name="Liu K.-W."/>
            <person name="Li Z."/>
            <person name="Hsiao Y.-Y."/>
            <person name="Qi Y."/>
            <person name="Fu T."/>
            <person name="Tang G."/>
            <person name="Zhang D."/>
            <person name="Sun W.-H."/>
            <person name="Liu D.-K."/>
            <person name="Li Y."/>
            <person name="Chen G.-Z."/>
            <person name="Liu X.-D."/>
            <person name="Liao X.-Y."/>
            <person name="Jiang Y.-T."/>
            <person name="Yu X."/>
            <person name="Hao Y."/>
            <person name="Huang J."/>
            <person name="Zhao X.-W."/>
            <person name="Ke S."/>
            <person name="Chen Y.-Y."/>
            <person name="Wu W.-L."/>
            <person name="Hsu J.-L."/>
            <person name="Lin Y.-F."/>
            <person name="Huang M.-D."/>
            <person name="Li C.-Y."/>
            <person name="Huang L."/>
            <person name="Wang Z.-W."/>
            <person name="Zhao X."/>
            <person name="Zhong W.-Y."/>
            <person name="Peng D.-H."/>
            <person name="Ahmad S."/>
            <person name="Lan S."/>
            <person name="Zhang J.-S."/>
            <person name="Tsai W.-C."/>
            <person name="Van De Peer Y."/>
            <person name="Liu Z.-J."/>
        </authorList>
    </citation>
    <scope>NUCLEOTIDE SEQUENCE</scope>
    <source>
        <strain evidence="7">CP</strain>
        <tissue evidence="7">Leaves</tissue>
    </source>
</reference>
<evidence type="ECO:0000256" key="5">
    <source>
        <dbReference type="SAM" id="MobiDB-lite"/>
    </source>
</evidence>
<protein>
    <submittedName>
        <fullName evidence="7">Methyl-CpG-binding domain-containing protein 9</fullName>
    </submittedName>
</protein>
<dbReference type="InterPro" id="IPR019786">
    <property type="entry name" value="Zinc_finger_PHD-type_CS"/>
</dbReference>
<gene>
    <name evidence="7" type="primary">MBD9</name>
    <name evidence="7" type="ORF">QJS10_CPA08g01064</name>
</gene>
<dbReference type="InterPro" id="IPR013083">
    <property type="entry name" value="Znf_RING/FYVE/PHD"/>
</dbReference>
<dbReference type="AlphaFoldDB" id="A0AAV9E9P3"/>
<name>A0AAV9E9P3_ACOCL</name>
<evidence type="ECO:0000256" key="4">
    <source>
        <dbReference type="PROSITE-ProRule" id="PRU00146"/>
    </source>
</evidence>
<evidence type="ECO:0000256" key="1">
    <source>
        <dbReference type="ARBA" id="ARBA00022723"/>
    </source>
</evidence>
<evidence type="ECO:0000313" key="7">
    <source>
        <dbReference type="EMBL" id="KAK1309824.1"/>
    </source>
</evidence>
<dbReference type="SUPFAM" id="SSF57903">
    <property type="entry name" value="FYVE/PHD zinc finger"/>
    <property type="match status" value="5"/>
</dbReference>
<keyword evidence="2 4" id="KW-0863">Zinc-finger</keyword>
<dbReference type="InterPro" id="IPR019787">
    <property type="entry name" value="Znf_PHD-finger"/>
</dbReference>
<dbReference type="InterPro" id="IPR001965">
    <property type="entry name" value="Znf_PHD"/>
</dbReference>
<dbReference type="EMBL" id="JAUJYO010000008">
    <property type="protein sequence ID" value="KAK1309824.1"/>
    <property type="molecule type" value="Genomic_DNA"/>
</dbReference>
<feature type="domain" description="PHD-type" evidence="6">
    <location>
        <begin position="330"/>
        <end position="379"/>
    </location>
</feature>
<organism evidence="7 8">
    <name type="scientific">Acorus calamus</name>
    <name type="common">Sweet flag</name>
    <dbReference type="NCBI Taxonomy" id="4465"/>
    <lineage>
        <taxon>Eukaryota</taxon>
        <taxon>Viridiplantae</taxon>
        <taxon>Streptophyta</taxon>
        <taxon>Embryophyta</taxon>
        <taxon>Tracheophyta</taxon>
        <taxon>Spermatophyta</taxon>
        <taxon>Magnoliopsida</taxon>
        <taxon>Liliopsida</taxon>
        <taxon>Acoraceae</taxon>
        <taxon>Acorus</taxon>
    </lineage>
</organism>
<feature type="domain" description="PHD-type" evidence="6">
    <location>
        <begin position="605"/>
        <end position="655"/>
    </location>
</feature>
<evidence type="ECO:0000259" key="6">
    <source>
        <dbReference type="PROSITE" id="PS50016"/>
    </source>
</evidence>
<feature type="domain" description="PHD-type" evidence="6">
    <location>
        <begin position="435"/>
        <end position="537"/>
    </location>
</feature>
<keyword evidence="8" id="KW-1185">Reference proteome</keyword>
<evidence type="ECO:0000313" key="8">
    <source>
        <dbReference type="Proteomes" id="UP001180020"/>
    </source>
</evidence>
<dbReference type="Pfam" id="PF00628">
    <property type="entry name" value="PHD"/>
    <property type="match status" value="3"/>
</dbReference>
<feature type="region of interest" description="Disordered" evidence="5">
    <location>
        <begin position="1"/>
        <end position="66"/>
    </location>
</feature>
<dbReference type="PANTHER" id="PTHR47162">
    <property type="entry name" value="OS02G0192300 PROTEIN"/>
    <property type="match status" value="1"/>
</dbReference>
<sequence>MSGGSGGGEGGGASPSAPRASVDGKGGLSDGKSSEGIRTYNRRKRSKAGADGVEQPVTAKATVKEQNEPLVCNTSYENGTVGENHHHGENVLEHILKLLDIGKGGIRKYIMETLACGPSGSISKIKKNSIPLNTSQKKVCIHRHEDGIEGQRCSQNESKTSGNCFYAAEPKLVSANHPDPSEEGPHERTIMNDSTKKFQSAFLDVIMSEKFATLCDLLCGIRHNSIIDLGIINSKIKDGTYESSPELLAVDIQQVWKRFQDIGLLANNLSDISHASLCKQMGDLVNGTSERNLCKGIYADGSKPKNSSDSCVQEGLPSAGTDQSTKPFKVRTCKHCMDPLEQNSLICDGCESTFHLSCIDPPLDAAPTKSWFCTDCYAHKNTLLSENESENPHWNCVVCNRLKYSKMKKLPANVQEAATNGDLREDSVSSLEPDSHLCKYCKEPEESDKRFMKCGHPQCQYKYYHIQCLKSPQAVVRPGKHLWYCPSCLCRSCLLDKDDSKIVLCDGCDEGYHIYCMTPPRVSIPKGNWYCFDCNMKRMKEGEMDVSEPSMPSLRQCSHCGEYDEAKEFMMCGHEQCPYKYYHVKCLTIAQTMKQTGLRCWYCPSCLCRACLLDKDDDKIVLCDGCDDAYHIYCMKPPLASIPEGSWYCFKCNVKRIREGMKRYESSVLRQVKKLKSEEVVVAAGRKKQAKS</sequence>
<proteinExistence type="predicted"/>